<evidence type="ECO:0000313" key="3">
    <source>
        <dbReference type="Proteomes" id="UP000241890"/>
    </source>
</evidence>
<gene>
    <name evidence="2" type="ORF">FCC1311_080342</name>
</gene>
<comment type="caution">
    <text evidence="2">The sequence shown here is derived from an EMBL/GenBank/DDBJ whole genome shotgun (WGS) entry which is preliminary data.</text>
</comment>
<feature type="region of interest" description="Disordered" evidence="1">
    <location>
        <begin position="1"/>
        <end position="25"/>
    </location>
</feature>
<accession>A0A2R5GNC9</accession>
<proteinExistence type="predicted"/>
<dbReference type="Proteomes" id="UP000241890">
    <property type="component" value="Unassembled WGS sequence"/>
</dbReference>
<keyword evidence="3" id="KW-1185">Reference proteome</keyword>
<dbReference type="EMBL" id="BEYU01000107">
    <property type="protein sequence ID" value="GBG31809.1"/>
    <property type="molecule type" value="Genomic_DNA"/>
</dbReference>
<reference evidence="2 3" key="1">
    <citation type="submission" date="2017-12" db="EMBL/GenBank/DDBJ databases">
        <title>Sequencing, de novo assembly and annotation of complete genome of a new Thraustochytrid species, strain FCC1311.</title>
        <authorList>
            <person name="Sedici K."/>
            <person name="Godart F."/>
            <person name="Aiese Cigliano R."/>
            <person name="Sanseverino W."/>
            <person name="Barakat M."/>
            <person name="Ortet P."/>
            <person name="Marechal E."/>
            <person name="Cagnac O."/>
            <person name="Amato A."/>
        </authorList>
    </citation>
    <scope>NUCLEOTIDE SEQUENCE [LARGE SCALE GENOMIC DNA]</scope>
</reference>
<dbReference type="InParanoid" id="A0A2R5GNC9"/>
<name>A0A2R5GNC9_9STRA</name>
<sequence length="116" mass="11345">MATAGFSVEAGPGEGSSPRPTGSGRAAVLGVGAWERAGTAGQPLAEPDGNTMTASAGSLDDYMALKMQAGVLEASCVSGPDEAATCNTVTAIPSAFIANDGLGAISIMIESLPEAD</sequence>
<protein>
    <submittedName>
        <fullName evidence="2">Uncharacterized protein</fullName>
    </submittedName>
</protein>
<evidence type="ECO:0000256" key="1">
    <source>
        <dbReference type="SAM" id="MobiDB-lite"/>
    </source>
</evidence>
<organism evidence="2 3">
    <name type="scientific">Hondaea fermentalgiana</name>
    <dbReference type="NCBI Taxonomy" id="2315210"/>
    <lineage>
        <taxon>Eukaryota</taxon>
        <taxon>Sar</taxon>
        <taxon>Stramenopiles</taxon>
        <taxon>Bigyra</taxon>
        <taxon>Labyrinthulomycetes</taxon>
        <taxon>Thraustochytrida</taxon>
        <taxon>Thraustochytriidae</taxon>
        <taxon>Hondaea</taxon>
    </lineage>
</organism>
<evidence type="ECO:0000313" key="2">
    <source>
        <dbReference type="EMBL" id="GBG31809.1"/>
    </source>
</evidence>
<dbReference type="AlphaFoldDB" id="A0A2R5GNC9"/>